<accession>A0A1A9VQI4</accession>
<evidence type="ECO:0000313" key="2">
    <source>
        <dbReference type="Proteomes" id="UP000078200"/>
    </source>
</evidence>
<dbReference type="VEuPathDB" id="VectorBase:GAUT044408"/>
<evidence type="ECO:0000313" key="1">
    <source>
        <dbReference type="EnsemblMetazoa" id="GAUT044408-PA"/>
    </source>
</evidence>
<dbReference type="Proteomes" id="UP000078200">
    <property type="component" value="Unassembled WGS sequence"/>
</dbReference>
<dbReference type="EnsemblMetazoa" id="GAUT044408-RA">
    <property type="protein sequence ID" value="GAUT044408-PA"/>
    <property type="gene ID" value="GAUT044408"/>
</dbReference>
<reference evidence="1" key="1">
    <citation type="submission" date="2020-05" db="UniProtKB">
        <authorList>
            <consortium name="EnsemblMetazoa"/>
        </authorList>
    </citation>
    <scope>IDENTIFICATION</scope>
    <source>
        <strain evidence="1">TTRI</strain>
    </source>
</reference>
<keyword evidence="2" id="KW-1185">Reference proteome</keyword>
<dbReference type="AlphaFoldDB" id="A0A1A9VQI4"/>
<proteinExistence type="predicted"/>
<organism evidence="1 2">
    <name type="scientific">Glossina austeni</name>
    <name type="common">Savannah tsetse fly</name>
    <dbReference type="NCBI Taxonomy" id="7395"/>
    <lineage>
        <taxon>Eukaryota</taxon>
        <taxon>Metazoa</taxon>
        <taxon>Ecdysozoa</taxon>
        <taxon>Arthropoda</taxon>
        <taxon>Hexapoda</taxon>
        <taxon>Insecta</taxon>
        <taxon>Pterygota</taxon>
        <taxon>Neoptera</taxon>
        <taxon>Endopterygota</taxon>
        <taxon>Diptera</taxon>
        <taxon>Brachycera</taxon>
        <taxon>Muscomorpha</taxon>
        <taxon>Hippoboscoidea</taxon>
        <taxon>Glossinidae</taxon>
        <taxon>Glossina</taxon>
    </lineage>
</organism>
<sequence>MRIYVIAVNHGFLDDMHGKLVQRRVLKIKAYNIIPGVLCSEMDFSKWTILVAPPIDFYVFGTCRRKESLMLKPKACTLAMKALHPNYNPTSSHPIATRFLEC</sequence>
<protein>
    <submittedName>
        <fullName evidence="1">Uncharacterized protein</fullName>
    </submittedName>
</protein>
<name>A0A1A9VQI4_GLOAU</name>